<evidence type="ECO:0000259" key="6">
    <source>
        <dbReference type="Pfam" id="PF01625"/>
    </source>
</evidence>
<proteinExistence type="inferred from homology"/>
<organism evidence="7 8">
    <name type="scientific">Nocardioides gansuensis</name>
    <dbReference type="NCBI Taxonomy" id="2138300"/>
    <lineage>
        <taxon>Bacteria</taxon>
        <taxon>Bacillati</taxon>
        <taxon>Actinomycetota</taxon>
        <taxon>Actinomycetes</taxon>
        <taxon>Propionibacteriales</taxon>
        <taxon>Nocardioidaceae</taxon>
        <taxon>Nocardioides</taxon>
    </lineage>
</organism>
<feature type="region of interest" description="Disordered" evidence="5">
    <location>
        <begin position="1"/>
        <end position="22"/>
    </location>
</feature>
<comment type="catalytic activity">
    <reaction evidence="2 4">
        <text>L-methionyl-[protein] + [thioredoxin]-disulfide + H2O = L-methionyl-(S)-S-oxide-[protein] + [thioredoxin]-dithiol</text>
        <dbReference type="Rhea" id="RHEA:14217"/>
        <dbReference type="Rhea" id="RHEA-COMP:10698"/>
        <dbReference type="Rhea" id="RHEA-COMP:10700"/>
        <dbReference type="Rhea" id="RHEA-COMP:12313"/>
        <dbReference type="Rhea" id="RHEA-COMP:12315"/>
        <dbReference type="ChEBI" id="CHEBI:15377"/>
        <dbReference type="ChEBI" id="CHEBI:16044"/>
        <dbReference type="ChEBI" id="CHEBI:29950"/>
        <dbReference type="ChEBI" id="CHEBI:44120"/>
        <dbReference type="ChEBI" id="CHEBI:50058"/>
        <dbReference type="EC" id="1.8.4.11"/>
    </reaction>
</comment>
<dbReference type="GO" id="GO:0008113">
    <property type="term" value="F:peptide-methionine (S)-S-oxide reductase activity"/>
    <property type="evidence" value="ECO:0007669"/>
    <property type="project" value="UniProtKB-UniRule"/>
</dbReference>
<dbReference type="PANTHER" id="PTHR42799">
    <property type="entry name" value="MITOCHONDRIAL PEPTIDE METHIONINE SULFOXIDE REDUCTASE"/>
    <property type="match status" value="1"/>
</dbReference>
<keyword evidence="8" id="KW-1185">Reference proteome</keyword>
<dbReference type="InterPro" id="IPR050162">
    <property type="entry name" value="MsrA_MetSO_reductase"/>
</dbReference>
<feature type="active site" evidence="4">
    <location>
        <position position="55"/>
    </location>
</feature>
<dbReference type="GO" id="GO:0033744">
    <property type="term" value="F:L-methionine:thioredoxin-disulfide S-oxidoreductase activity"/>
    <property type="evidence" value="ECO:0007669"/>
    <property type="project" value="RHEA"/>
</dbReference>
<dbReference type="RefSeq" id="WP_116573458.1">
    <property type="nucleotide sequence ID" value="NZ_QDGZ01000007.1"/>
</dbReference>
<dbReference type="InterPro" id="IPR002569">
    <property type="entry name" value="Met_Sox_Rdtase_MsrA_dom"/>
</dbReference>
<dbReference type="OrthoDB" id="4174719at2"/>
<accession>A0A2T8F7K2</accession>
<comment type="similarity">
    <text evidence="4">Belongs to the MsrA Met sulfoxide reductase family.</text>
</comment>
<dbReference type="PANTHER" id="PTHR42799:SF2">
    <property type="entry name" value="MITOCHONDRIAL PEPTIDE METHIONINE SULFOXIDE REDUCTASE"/>
    <property type="match status" value="1"/>
</dbReference>
<dbReference type="HAMAP" id="MF_01401">
    <property type="entry name" value="MsrA"/>
    <property type="match status" value="1"/>
</dbReference>
<dbReference type="GO" id="GO:0034599">
    <property type="term" value="P:cellular response to oxidative stress"/>
    <property type="evidence" value="ECO:0007669"/>
    <property type="project" value="TreeGrafter"/>
</dbReference>
<evidence type="ECO:0000256" key="4">
    <source>
        <dbReference type="HAMAP-Rule" id="MF_01401"/>
    </source>
</evidence>
<dbReference type="EMBL" id="QDGZ01000007">
    <property type="protein sequence ID" value="PVG81693.1"/>
    <property type="molecule type" value="Genomic_DNA"/>
</dbReference>
<feature type="domain" description="Peptide methionine sulphoxide reductase MsrA" evidence="6">
    <location>
        <begin position="49"/>
        <end position="203"/>
    </location>
</feature>
<dbReference type="SUPFAM" id="SSF55068">
    <property type="entry name" value="Peptide methionine sulfoxide reductase"/>
    <property type="match status" value="1"/>
</dbReference>
<evidence type="ECO:0000256" key="1">
    <source>
        <dbReference type="ARBA" id="ARBA00023002"/>
    </source>
</evidence>
<evidence type="ECO:0000256" key="5">
    <source>
        <dbReference type="SAM" id="MobiDB-lite"/>
    </source>
</evidence>
<dbReference type="NCBIfam" id="TIGR00401">
    <property type="entry name" value="msrA"/>
    <property type="match status" value="1"/>
</dbReference>
<dbReference type="GO" id="GO:0005737">
    <property type="term" value="C:cytoplasm"/>
    <property type="evidence" value="ECO:0007669"/>
    <property type="project" value="TreeGrafter"/>
</dbReference>
<dbReference type="Gene3D" id="3.30.1060.10">
    <property type="entry name" value="Peptide methionine sulphoxide reductase MsrA"/>
    <property type="match status" value="1"/>
</dbReference>
<evidence type="ECO:0000313" key="7">
    <source>
        <dbReference type="EMBL" id="PVG81693.1"/>
    </source>
</evidence>
<dbReference type="AlphaFoldDB" id="A0A2T8F7K2"/>
<keyword evidence="1 4" id="KW-0560">Oxidoreductase</keyword>
<dbReference type="Proteomes" id="UP000246018">
    <property type="component" value="Unassembled WGS sequence"/>
</dbReference>
<comment type="function">
    <text evidence="4">Has an important function as a repair enzyme for proteins that have been inactivated by oxidation. Catalyzes the reversible oxidation-reduction of methionine sulfoxide in proteins to methionine.</text>
</comment>
<reference evidence="7 8" key="1">
    <citation type="submission" date="2018-04" db="EMBL/GenBank/DDBJ databases">
        <title>Genome of Nocardioides gansuensis WSJ-1.</title>
        <authorList>
            <person name="Wu S."/>
            <person name="Wang G."/>
        </authorList>
    </citation>
    <scope>NUCLEOTIDE SEQUENCE [LARGE SCALE GENOMIC DNA]</scope>
    <source>
        <strain evidence="7 8">WSJ-1</strain>
    </source>
</reference>
<comment type="catalytic activity">
    <reaction evidence="3 4">
        <text>[thioredoxin]-disulfide + L-methionine + H2O = L-methionine (S)-S-oxide + [thioredoxin]-dithiol</text>
        <dbReference type="Rhea" id="RHEA:19993"/>
        <dbReference type="Rhea" id="RHEA-COMP:10698"/>
        <dbReference type="Rhea" id="RHEA-COMP:10700"/>
        <dbReference type="ChEBI" id="CHEBI:15377"/>
        <dbReference type="ChEBI" id="CHEBI:29950"/>
        <dbReference type="ChEBI" id="CHEBI:50058"/>
        <dbReference type="ChEBI" id="CHEBI:57844"/>
        <dbReference type="ChEBI" id="CHEBI:58772"/>
        <dbReference type="EC" id="1.8.4.11"/>
    </reaction>
</comment>
<dbReference type="EC" id="1.8.4.11" evidence="4"/>
<evidence type="ECO:0000313" key="8">
    <source>
        <dbReference type="Proteomes" id="UP000246018"/>
    </source>
</evidence>
<dbReference type="Pfam" id="PF01625">
    <property type="entry name" value="PMSR"/>
    <property type="match status" value="1"/>
</dbReference>
<comment type="caution">
    <text evidence="7">The sequence shown here is derived from an EMBL/GenBank/DDBJ whole genome shotgun (WGS) entry which is preliminary data.</text>
</comment>
<evidence type="ECO:0000256" key="2">
    <source>
        <dbReference type="ARBA" id="ARBA00047806"/>
    </source>
</evidence>
<gene>
    <name evidence="4" type="primary">msrA</name>
    <name evidence="7" type="ORF">DDE18_17055</name>
</gene>
<evidence type="ECO:0000256" key="3">
    <source>
        <dbReference type="ARBA" id="ARBA00048782"/>
    </source>
</evidence>
<dbReference type="InterPro" id="IPR036509">
    <property type="entry name" value="Met_Sox_Rdtase_MsrA_sf"/>
</dbReference>
<sequence length="215" mass="23830">MFTDRLKTSLPTPDQALPGRDARPWSLGTHVVLRTPVVTDDVPEGMEVAIFGLGCFWGAEEIFWQVPGVWSTSVGYAGGHTTHPTYDEVCSGRTGHTEAVRIVFDPAVVSYADLVKTFFEIHDPTQGMRQGNDVGTQYRSAIYFTSPEQESAARSLTDIYGAELERRRLGSVTTEIRPASEAGYYYAEDAHQQYLAKNPFGYRCHANTGVKFPRG</sequence>
<name>A0A2T8F7K2_9ACTN</name>
<protein>
    <recommendedName>
        <fullName evidence="4">Peptide methionine sulfoxide reductase MsrA</fullName>
        <shortName evidence="4">Protein-methionine-S-oxide reductase</shortName>
        <ecNumber evidence="4">1.8.4.11</ecNumber>
    </recommendedName>
    <alternativeName>
        <fullName evidence="4">Peptide-methionine (S)-S-oxide reductase</fullName>
        <shortName evidence="4">Peptide Met(O) reductase</shortName>
    </alternativeName>
</protein>